<sequence>MNPREWESNNTFPRYVSSPSSLGLTTSPDTSCIPSERSPHPEQKGKGRPTPVKILSSGSEDAQHDLFSMSLDSNNLPGSSLPGPSSLPAIRNDLADKLTSQDDFDAIPYDTDLPYLGKGKARDSPPILPPLTFPPIAFDILPSPSLISELDPSSYGSLHPQTIEHESLPYTPPALRSTPAHSVPSMLSSPSPRRRSFSTPQPRPLEPSVSSSVHARVNIEPSRSRHDRPHKRFYPDRRQTRSMPSSPGVGAGVQVPLDLDAIDAGSCLAPWRRDFRSRLKDKSKTGSYSCLALDHVNRGSSSALPDSYPAYFATRPPAVEDRTRKANGRSYSDQFSLHHSFDVVSPDAADAFVPIPIINPPNLFDGILPRELRLRIFGILVEIHEADHARRVREGRWTAAKASKRKWVGRDQGVRELMRLRGVCKAWSSLICDGQLWSNVDLRPFPKMPDSQLLRMMQTAGSFITSLNLSSHRSLLPSTLESLTDSLSVVQRMSVVPSHNQLTYLNMNGCSMVTTSSLHYLLTQSPFLETLSLKAMQAVTNETCEVLSQHCPRLLSLDLSRCKNLTGAGIRSFASSAIARADLLSLIELHLSGLRGITDSMMSALGKAAPFLEVLDLSYCRDIHNSSLDAFVACTEDFTLDSISLTARQVGRNPNDGGFYRRRITRLRHLSLSSCTLLTDIACSHIAYAMPELELLELAGLGTELKDDGVVRLLETLPNLRKLDLEDASDITDSVLRAITPHSPSDHVGRDHCVPGHALEHLVVSYAAQLGNVALLALMRNCTRLRVLEADSTRISATAVKEFVKLARERNALDATMVAIDCRSMNEAIIKELTDSTRPRLGWRAYEARRLAYLDGRDNESLGVGQDECDPQRVVLKTFASWQNVDAVASARVARRKGWRRRDANPSSGGSSTEDTLPQRSRWWSPGGRRSTGAFSVSSLEGTSEREGCTIM</sequence>
<dbReference type="Proteomes" id="UP001207468">
    <property type="component" value="Unassembled WGS sequence"/>
</dbReference>
<proteinExistence type="predicted"/>
<name>A0ACC0TZF0_9AGAM</name>
<evidence type="ECO:0000313" key="2">
    <source>
        <dbReference type="Proteomes" id="UP001207468"/>
    </source>
</evidence>
<evidence type="ECO:0000313" key="1">
    <source>
        <dbReference type="EMBL" id="KAI9454831.1"/>
    </source>
</evidence>
<dbReference type="EMBL" id="JAGFNK010000264">
    <property type="protein sequence ID" value="KAI9454831.1"/>
    <property type="molecule type" value="Genomic_DNA"/>
</dbReference>
<reference evidence="1" key="1">
    <citation type="submission" date="2021-03" db="EMBL/GenBank/DDBJ databases">
        <title>Evolutionary priming and transition to the ectomycorrhizal habit in an iconic lineage of mushroom-forming fungi: is preadaptation a requirement?</title>
        <authorList>
            <consortium name="DOE Joint Genome Institute"/>
            <person name="Looney B.P."/>
            <person name="Miyauchi S."/>
            <person name="Morin E."/>
            <person name="Drula E."/>
            <person name="Courty P.E."/>
            <person name="Chicoki N."/>
            <person name="Fauchery L."/>
            <person name="Kohler A."/>
            <person name="Kuo A."/>
            <person name="LaButti K."/>
            <person name="Pangilinan J."/>
            <person name="Lipzen A."/>
            <person name="Riley R."/>
            <person name="Andreopoulos W."/>
            <person name="He G."/>
            <person name="Johnson J."/>
            <person name="Barry K.W."/>
            <person name="Grigoriev I.V."/>
            <person name="Nagy L."/>
            <person name="Hibbett D."/>
            <person name="Henrissat B."/>
            <person name="Matheny P.B."/>
            <person name="Labbe J."/>
            <person name="Martin A.F."/>
        </authorList>
    </citation>
    <scope>NUCLEOTIDE SEQUENCE</scope>
    <source>
        <strain evidence="1">BPL698</strain>
    </source>
</reference>
<organism evidence="1 2">
    <name type="scientific">Russula earlei</name>
    <dbReference type="NCBI Taxonomy" id="71964"/>
    <lineage>
        <taxon>Eukaryota</taxon>
        <taxon>Fungi</taxon>
        <taxon>Dikarya</taxon>
        <taxon>Basidiomycota</taxon>
        <taxon>Agaricomycotina</taxon>
        <taxon>Agaricomycetes</taxon>
        <taxon>Russulales</taxon>
        <taxon>Russulaceae</taxon>
        <taxon>Russula</taxon>
    </lineage>
</organism>
<protein>
    <submittedName>
        <fullName evidence="1">Uncharacterized protein</fullName>
    </submittedName>
</protein>
<keyword evidence="2" id="KW-1185">Reference proteome</keyword>
<gene>
    <name evidence="1" type="ORF">F5148DRAFT_1018051</name>
</gene>
<comment type="caution">
    <text evidence="1">The sequence shown here is derived from an EMBL/GenBank/DDBJ whole genome shotgun (WGS) entry which is preliminary data.</text>
</comment>
<accession>A0ACC0TZF0</accession>